<name>W9S0H9_9ROSA</name>
<gene>
    <name evidence="1" type="ORF">L484_004716</name>
</gene>
<evidence type="ECO:0000313" key="1">
    <source>
        <dbReference type="EMBL" id="EXC06430.1"/>
    </source>
</evidence>
<accession>W9S0H9</accession>
<dbReference type="EMBL" id="KE345561">
    <property type="protein sequence ID" value="EXC06430.1"/>
    <property type="molecule type" value="Genomic_DNA"/>
</dbReference>
<dbReference type="Proteomes" id="UP000030645">
    <property type="component" value="Unassembled WGS sequence"/>
</dbReference>
<dbReference type="AlphaFoldDB" id="W9S0H9"/>
<proteinExistence type="predicted"/>
<sequence>MAEFLVKFGSPSSAVKASIGPSESSSAACCSASRTVRREELKGDDEGIYIGWGCLGDDSAFFVTAEDVKSWWKEYGIPKEIKLRASNEDERADEPRDGWFALYEFFLMIGMKFPLPRLGSEVPRHFKIVIGQLMPNSMNSMLQVTAIRERLKMDLDIEDYQPLYYRTLGRLAAVCL</sequence>
<evidence type="ECO:0000313" key="2">
    <source>
        <dbReference type="Proteomes" id="UP000030645"/>
    </source>
</evidence>
<reference evidence="2" key="1">
    <citation type="submission" date="2013-01" db="EMBL/GenBank/DDBJ databases">
        <title>Draft Genome Sequence of a Mulberry Tree, Morus notabilis C.K. Schneid.</title>
        <authorList>
            <person name="He N."/>
            <person name="Zhao S."/>
        </authorList>
    </citation>
    <scope>NUCLEOTIDE SEQUENCE</scope>
</reference>
<keyword evidence="2" id="KW-1185">Reference proteome</keyword>
<protein>
    <submittedName>
        <fullName evidence="1">Uncharacterized protein</fullName>
    </submittedName>
</protein>
<organism evidence="1 2">
    <name type="scientific">Morus notabilis</name>
    <dbReference type="NCBI Taxonomy" id="981085"/>
    <lineage>
        <taxon>Eukaryota</taxon>
        <taxon>Viridiplantae</taxon>
        <taxon>Streptophyta</taxon>
        <taxon>Embryophyta</taxon>
        <taxon>Tracheophyta</taxon>
        <taxon>Spermatophyta</taxon>
        <taxon>Magnoliopsida</taxon>
        <taxon>eudicotyledons</taxon>
        <taxon>Gunneridae</taxon>
        <taxon>Pentapetalae</taxon>
        <taxon>rosids</taxon>
        <taxon>fabids</taxon>
        <taxon>Rosales</taxon>
        <taxon>Moraceae</taxon>
        <taxon>Moreae</taxon>
        <taxon>Morus</taxon>
    </lineage>
</organism>